<evidence type="ECO:0000313" key="7">
    <source>
        <dbReference type="RefSeq" id="XP_025416284.1"/>
    </source>
</evidence>
<feature type="region of interest" description="Disordered" evidence="4">
    <location>
        <begin position="249"/>
        <end position="270"/>
    </location>
</feature>
<evidence type="ECO:0000313" key="6">
    <source>
        <dbReference type="Proteomes" id="UP000694846"/>
    </source>
</evidence>
<protein>
    <recommendedName>
        <fullName evidence="2">Proteasome inhibitor PI31 subunit</fullName>
    </recommendedName>
</protein>
<evidence type="ECO:0000259" key="5">
    <source>
        <dbReference type="Pfam" id="PF11566"/>
    </source>
</evidence>
<dbReference type="InterPro" id="IPR045128">
    <property type="entry name" value="PI31-like"/>
</dbReference>
<dbReference type="Pfam" id="PF11566">
    <property type="entry name" value="PI31_Prot_N"/>
    <property type="match status" value="1"/>
</dbReference>
<dbReference type="OrthoDB" id="68090at2759"/>
<dbReference type="PANTHER" id="PTHR13266:SF1">
    <property type="entry name" value="PROTEASOME INHIBITOR PI31 SUBUNIT"/>
    <property type="match status" value="1"/>
</dbReference>
<keyword evidence="3" id="KW-0647">Proteasome</keyword>
<dbReference type="GO" id="GO:0043161">
    <property type="term" value="P:proteasome-mediated ubiquitin-dependent protein catabolic process"/>
    <property type="evidence" value="ECO:0007669"/>
    <property type="project" value="InterPro"/>
</dbReference>
<dbReference type="InterPro" id="IPR021625">
    <property type="entry name" value="PI31_Prot_N"/>
</dbReference>
<evidence type="ECO:0000256" key="2">
    <source>
        <dbReference type="ARBA" id="ARBA00015575"/>
    </source>
</evidence>
<dbReference type="CTD" id="36277"/>
<sequence length="270" mass="30844">MGENMFWLLTYDYFKKDVNKPEDSSIILVHWLLLKNDFQLLGQGNENGIDENEEPTFKLPLNWSQNTTYKFRYMRDSKLYLLNGVKAGDGLILNFYNVTTKQVSSGAIGNTITTAQYISDMVNNKKHFNETVSALQKDLIDPMQKKNDDKKVASTQTYKRKPESTSEILLPLTEETTNANVLRADFGRHRFPSYGMPDLDPVGGLRNPGGGMIFQHDPARSGRIGNLPGIPPMARFDPIYPSNPDPFIPDFRRQNPDHMRPPDFDDNMFM</sequence>
<evidence type="ECO:0000256" key="4">
    <source>
        <dbReference type="SAM" id="MobiDB-lite"/>
    </source>
</evidence>
<feature type="domain" description="PI31 proteasome regulator N-terminal" evidence="5">
    <location>
        <begin position="16"/>
        <end position="146"/>
    </location>
</feature>
<feature type="region of interest" description="Disordered" evidence="4">
    <location>
        <begin position="144"/>
        <end position="165"/>
    </location>
</feature>
<proteinExistence type="inferred from homology"/>
<gene>
    <name evidence="7" type="primary">LOC112687656</name>
</gene>
<dbReference type="GeneID" id="112687656"/>
<dbReference type="GO" id="GO:0004866">
    <property type="term" value="F:endopeptidase inhibitor activity"/>
    <property type="evidence" value="ECO:0007669"/>
    <property type="project" value="InterPro"/>
</dbReference>
<evidence type="ECO:0000256" key="1">
    <source>
        <dbReference type="ARBA" id="ARBA00006405"/>
    </source>
</evidence>
<dbReference type="Proteomes" id="UP000694846">
    <property type="component" value="Unplaced"/>
</dbReference>
<feature type="compositionally biased region" description="Basic and acidic residues" evidence="4">
    <location>
        <begin position="250"/>
        <end position="263"/>
    </location>
</feature>
<dbReference type="AlphaFoldDB" id="A0A8B8FZ86"/>
<dbReference type="RefSeq" id="XP_025416284.1">
    <property type="nucleotide sequence ID" value="XM_025560499.1"/>
</dbReference>
<dbReference type="GO" id="GO:0000502">
    <property type="term" value="C:proteasome complex"/>
    <property type="evidence" value="ECO:0007669"/>
    <property type="project" value="UniProtKB-KW"/>
</dbReference>
<evidence type="ECO:0000256" key="3">
    <source>
        <dbReference type="ARBA" id="ARBA00022942"/>
    </source>
</evidence>
<dbReference type="Gene3D" id="3.40.1000.30">
    <property type="match status" value="1"/>
</dbReference>
<name>A0A8B8FZ86_9HEMI</name>
<reference evidence="7" key="1">
    <citation type="submission" date="2025-08" db="UniProtKB">
        <authorList>
            <consortium name="RefSeq"/>
        </authorList>
    </citation>
    <scope>IDENTIFICATION</scope>
    <source>
        <tissue evidence="7">Whole body</tissue>
    </source>
</reference>
<organism evidence="6 7">
    <name type="scientific">Sipha flava</name>
    <name type="common">yellow sugarcane aphid</name>
    <dbReference type="NCBI Taxonomy" id="143950"/>
    <lineage>
        <taxon>Eukaryota</taxon>
        <taxon>Metazoa</taxon>
        <taxon>Ecdysozoa</taxon>
        <taxon>Arthropoda</taxon>
        <taxon>Hexapoda</taxon>
        <taxon>Insecta</taxon>
        <taxon>Pterygota</taxon>
        <taxon>Neoptera</taxon>
        <taxon>Paraneoptera</taxon>
        <taxon>Hemiptera</taxon>
        <taxon>Sternorrhyncha</taxon>
        <taxon>Aphidomorpha</taxon>
        <taxon>Aphidoidea</taxon>
        <taxon>Aphididae</taxon>
        <taxon>Sipha</taxon>
    </lineage>
</organism>
<accession>A0A8B8FZ86</accession>
<comment type="similarity">
    <text evidence="1">Belongs to the proteasome inhibitor PI31 family.</text>
</comment>
<dbReference type="GO" id="GO:0070628">
    <property type="term" value="F:proteasome binding"/>
    <property type="evidence" value="ECO:0007669"/>
    <property type="project" value="InterPro"/>
</dbReference>
<keyword evidence="6" id="KW-1185">Reference proteome</keyword>
<dbReference type="PANTHER" id="PTHR13266">
    <property type="entry name" value="PROTEASOME INHIBITOR"/>
    <property type="match status" value="1"/>
</dbReference>